<gene>
    <name evidence="11" type="ORF">H8S45_06625</name>
</gene>
<evidence type="ECO:0000259" key="9">
    <source>
        <dbReference type="Pfam" id="PF06429"/>
    </source>
</evidence>
<sequence>MATFGEFTVARLGMIASQMALNVTGQNISNINTPGYTRQRLDQYSFITSGSGLYHSANSASVGSGVMLSGISQLRDPFLDIRFRKEMSSVGSASAILDGLDQLESVINDVNKSGITTQIQDLLGKLNDLNDHVGEKEFDSLVRSSAEALCQLLNTSAKDLETVFENVYNQYTQNVQEADNILKKIQELNEEIRRSDINGDSALELRDQRNMLIDQLSEYMKIDVTYSEENLGAGFSVEKLTIKMVDNKTNKPGATLIDGIYRADLSIAQKVDAAGKPVVDADGKPVPDDLLRLAISELHDSAYQTQLSNTNSQFQLQGLDFGKNAQGGQQTIDITYKDKDGNKHTVSVDFTVEKPADDTPEAIAKAREKTLANLADALNKDATLQGLFTAKATSNGLVMISTDKGADAATVTQMELAANNTGITLGDTKSIAAVPANTTIVDEGHGYGALESTRQMLTGAGEFRTDGGDKSIRGIPYYQKSLDALANKFATEMNRINTTRPDGTSFSEVGSNGEAVQKQAGNLFTAEGDDPKNPDTVITAGNISISSAWKSGEVQIISSVSGNPVQGTMNDNINRLINVFETSYTFRPSDIIRTNDATFTTGEPKQDNALTPGTELTAHITYIDGMNQEHTVKVKFQSGATAEETQNNLYDALQKDQTINGIFDMKDNGTTITFDDKAVVPEGSLCNLVTGIAFTDAQGSKTDAFSMGDGAVAGAASGDSIYKGNLEGCYANMEGVLGAHKSTTYTIYETYAAAADGINTSRDSVSGVDLNEEGMNLLQYQKSFAAACRLMTALDEAMDKVINGMGIVGR</sequence>
<evidence type="ECO:0000256" key="4">
    <source>
        <dbReference type="ARBA" id="ARBA00016244"/>
    </source>
</evidence>
<dbReference type="InterPro" id="IPR001444">
    <property type="entry name" value="Flag_bb_rod_N"/>
</dbReference>
<dbReference type="RefSeq" id="WP_054327129.1">
    <property type="nucleotide sequence ID" value="NZ_JACOPL010000005.1"/>
</dbReference>
<dbReference type="GO" id="GO:0044780">
    <property type="term" value="P:bacterial-type flagellum assembly"/>
    <property type="evidence" value="ECO:0007669"/>
    <property type="project" value="InterPro"/>
</dbReference>
<protein>
    <recommendedName>
        <fullName evidence="4">Flagellar hook-associated protein 1</fullName>
    </recommendedName>
</protein>
<evidence type="ECO:0000313" key="11">
    <source>
        <dbReference type="EMBL" id="MBC5725131.1"/>
    </source>
</evidence>
<evidence type="ECO:0000256" key="1">
    <source>
        <dbReference type="ARBA" id="ARBA00004365"/>
    </source>
</evidence>
<evidence type="ECO:0000256" key="2">
    <source>
        <dbReference type="ARBA" id="ARBA00004613"/>
    </source>
</evidence>
<comment type="caution">
    <text evidence="11">The sequence shown here is derived from an EMBL/GenBank/DDBJ whole genome shotgun (WGS) entry which is preliminary data.</text>
</comment>
<feature type="domain" description="Flagellar basal-body/hook protein C-terminal" evidence="9">
    <location>
        <begin position="765"/>
        <end position="803"/>
    </location>
</feature>
<feature type="domain" description="Flagellar basal body rod protein N-terminal" evidence="8">
    <location>
        <begin position="9"/>
        <end position="37"/>
    </location>
</feature>
<dbReference type="AlphaFoldDB" id="A0A923RWE1"/>
<evidence type="ECO:0000256" key="6">
    <source>
        <dbReference type="ARBA" id="ARBA00023143"/>
    </source>
</evidence>
<dbReference type="SUPFAM" id="SSF64518">
    <property type="entry name" value="Phase 1 flagellin"/>
    <property type="match status" value="1"/>
</dbReference>
<dbReference type="Pfam" id="PF06429">
    <property type="entry name" value="Flg_bbr_C"/>
    <property type="match status" value="1"/>
</dbReference>
<name>A0A923RWE1_9FIRM</name>
<evidence type="ECO:0000259" key="8">
    <source>
        <dbReference type="Pfam" id="PF00460"/>
    </source>
</evidence>
<feature type="domain" description="Flagellar hook-associated protein FlgK helical" evidence="10">
    <location>
        <begin position="100"/>
        <end position="230"/>
    </location>
</feature>
<dbReference type="EMBL" id="JACOPL010000005">
    <property type="protein sequence ID" value="MBC5725131.1"/>
    <property type="molecule type" value="Genomic_DNA"/>
</dbReference>
<dbReference type="Pfam" id="PF22638">
    <property type="entry name" value="FlgK_D1"/>
    <property type="match status" value="1"/>
</dbReference>
<keyword evidence="12" id="KW-1185">Reference proteome</keyword>
<dbReference type="Proteomes" id="UP000606499">
    <property type="component" value="Unassembled WGS sequence"/>
</dbReference>
<comment type="subcellular location">
    <subcellularLocation>
        <location evidence="1">Bacterial flagellum</location>
    </subcellularLocation>
    <subcellularLocation>
        <location evidence="2">Secreted</location>
    </subcellularLocation>
</comment>
<evidence type="ECO:0000256" key="3">
    <source>
        <dbReference type="ARBA" id="ARBA00009677"/>
    </source>
</evidence>
<evidence type="ECO:0000313" key="12">
    <source>
        <dbReference type="Proteomes" id="UP000606499"/>
    </source>
</evidence>
<keyword evidence="5" id="KW-0964">Secreted</keyword>
<comment type="similarity">
    <text evidence="3">Belongs to the flagella basal body rod proteins family.</text>
</comment>
<dbReference type="GO" id="GO:0005576">
    <property type="term" value="C:extracellular region"/>
    <property type="evidence" value="ECO:0007669"/>
    <property type="project" value="UniProtKB-SubCell"/>
</dbReference>
<dbReference type="InterPro" id="IPR053927">
    <property type="entry name" value="FlgK_helical"/>
</dbReference>
<organism evidence="11 12">
    <name type="scientific">Agathobaculum faecis</name>
    <dbReference type="NCBI Taxonomy" id="2763013"/>
    <lineage>
        <taxon>Bacteria</taxon>
        <taxon>Bacillati</taxon>
        <taxon>Bacillota</taxon>
        <taxon>Clostridia</taxon>
        <taxon>Eubacteriales</taxon>
        <taxon>Butyricicoccaceae</taxon>
        <taxon>Agathobaculum</taxon>
    </lineage>
</organism>
<evidence type="ECO:0000256" key="7">
    <source>
        <dbReference type="SAM" id="Coils"/>
    </source>
</evidence>
<dbReference type="Pfam" id="PF00460">
    <property type="entry name" value="Flg_bb_rod"/>
    <property type="match status" value="1"/>
</dbReference>
<dbReference type="PANTHER" id="PTHR30033">
    <property type="entry name" value="FLAGELLAR HOOK-ASSOCIATED PROTEIN 1"/>
    <property type="match status" value="1"/>
</dbReference>
<dbReference type="InterPro" id="IPR002371">
    <property type="entry name" value="FlgK"/>
</dbReference>
<feature type="coiled-coil region" evidence="7">
    <location>
        <begin position="168"/>
        <end position="198"/>
    </location>
</feature>
<reference evidence="11" key="1">
    <citation type="submission" date="2020-08" db="EMBL/GenBank/DDBJ databases">
        <title>Genome public.</title>
        <authorList>
            <person name="Liu C."/>
            <person name="Sun Q."/>
        </authorList>
    </citation>
    <scope>NUCLEOTIDE SEQUENCE</scope>
    <source>
        <strain evidence="11">NSJ-28</strain>
    </source>
</reference>
<dbReference type="InterPro" id="IPR010930">
    <property type="entry name" value="Flg_bb/hook_C_dom"/>
</dbReference>
<dbReference type="GO" id="GO:0005198">
    <property type="term" value="F:structural molecule activity"/>
    <property type="evidence" value="ECO:0007669"/>
    <property type="project" value="InterPro"/>
</dbReference>
<evidence type="ECO:0000259" key="10">
    <source>
        <dbReference type="Pfam" id="PF22638"/>
    </source>
</evidence>
<keyword evidence="6" id="KW-0975">Bacterial flagellum</keyword>
<proteinExistence type="inferred from homology"/>
<accession>A0A923RWE1</accession>
<dbReference type="GO" id="GO:0009424">
    <property type="term" value="C:bacterial-type flagellum hook"/>
    <property type="evidence" value="ECO:0007669"/>
    <property type="project" value="InterPro"/>
</dbReference>
<keyword evidence="7" id="KW-0175">Coiled coil</keyword>
<dbReference type="PANTHER" id="PTHR30033:SF1">
    <property type="entry name" value="FLAGELLAR HOOK-ASSOCIATED PROTEIN 1"/>
    <property type="match status" value="1"/>
</dbReference>
<evidence type="ECO:0000256" key="5">
    <source>
        <dbReference type="ARBA" id="ARBA00022525"/>
    </source>
</evidence>